<dbReference type="CDD" id="cd00934">
    <property type="entry name" value="PTB"/>
    <property type="match status" value="2"/>
</dbReference>
<dbReference type="PANTHER" id="PTHR11232:SF74">
    <property type="entry name" value="PTB DOMAIN-CONTAINING ADAPTER PROTEIN CED-6-LIKE PROTEIN"/>
    <property type="match status" value="1"/>
</dbReference>
<dbReference type="PANTHER" id="PTHR11232">
    <property type="entry name" value="PHOSPHOTYROSINE INTERACTION DOMAIN-CONTAINING FAMILY MEMBER"/>
    <property type="match status" value="1"/>
</dbReference>
<reference evidence="4" key="1">
    <citation type="journal article" date="2017" name="bioRxiv">
        <title>Comparative analysis of the genomes of Stylophora pistillata and Acropora digitifera provides evidence for extensive differences between species of corals.</title>
        <authorList>
            <person name="Voolstra C.R."/>
            <person name="Li Y."/>
            <person name="Liew Y.J."/>
            <person name="Baumgarten S."/>
            <person name="Zoccola D."/>
            <person name="Flot J.-F."/>
            <person name="Tambutte S."/>
            <person name="Allemand D."/>
            <person name="Aranda M."/>
        </authorList>
    </citation>
    <scope>NUCLEOTIDE SEQUENCE [LARGE SCALE GENOMIC DNA]</scope>
</reference>
<feature type="compositionally biased region" description="Basic and acidic residues" evidence="1">
    <location>
        <begin position="399"/>
        <end position="417"/>
    </location>
</feature>
<dbReference type="Gene3D" id="2.30.29.30">
    <property type="entry name" value="Pleckstrin-homology domain (PH domain)/Phosphotyrosine-binding domain (PTB)"/>
    <property type="match status" value="2"/>
</dbReference>
<evidence type="ECO:0000259" key="2">
    <source>
        <dbReference type="PROSITE" id="PS01179"/>
    </source>
</evidence>
<keyword evidence="4" id="KW-1185">Reference proteome</keyword>
<dbReference type="Proteomes" id="UP000225706">
    <property type="component" value="Unassembled WGS sequence"/>
</dbReference>
<dbReference type="InterPro" id="IPR051133">
    <property type="entry name" value="Adapter_Engulfment-Domain"/>
</dbReference>
<protein>
    <submittedName>
        <fullName evidence="3">Low density lipoprotein receptor adapter protein 1-A</fullName>
    </submittedName>
</protein>
<comment type="caution">
    <text evidence="3">The sequence shown here is derived from an EMBL/GenBank/DDBJ whole genome shotgun (WGS) entry which is preliminary data.</text>
</comment>
<keyword evidence="3" id="KW-0449">Lipoprotein</keyword>
<dbReference type="PROSITE" id="PS01179">
    <property type="entry name" value="PID"/>
    <property type="match status" value="1"/>
</dbReference>
<dbReference type="InterPro" id="IPR011993">
    <property type="entry name" value="PH-like_dom_sf"/>
</dbReference>
<gene>
    <name evidence="3" type="primary">ldlrap1-a</name>
    <name evidence="3" type="ORF">AWC38_SpisGene8488</name>
</gene>
<dbReference type="Pfam" id="PF00640">
    <property type="entry name" value="PID"/>
    <property type="match status" value="2"/>
</dbReference>
<dbReference type="STRING" id="50429.A0A2B4SDD1"/>
<dbReference type="OrthoDB" id="5953019at2759"/>
<feature type="region of interest" description="Disordered" evidence="1">
    <location>
        <begin position="366"/>
        <end position="417"/>
    </location>
</feature>
<dbReference type="SUPFAM" id="SSF50729">
    <property type="entry name" value="PH domain-like"/>
    <property type="match status" value="2"/>
</dbReference>
<organism evidence="3 4">
    <name type="scientific">Stylophora pistillata</name>
    <name type="common">Smooth cauliflower coral</name>
    <dbReference type="NCBI Taxonomy" id="50429"/>
    <lineage>
        <taxon>Eukaryota</taxon>
        <taxon>Metazoa</taxon>
        <taxon>Cnidaria</taxon>
        <taxon>Anthozoa</taxon>
        <taxon>Hexacorallia</taxon>
        <taxon>Scleractinia</taxon>
        <taxon>Astrocoeniina</taxon>
        <taxon>Pocilloporidae</taxon>
        <taxon>Stylophora</taxon>
    </lineage>
</organism>
<proteinExistence type="predicted"/>
<dbReference type="AlphaFoldDB" id="A0A2B4SDD1"/>
<sequence length="451" mass="50943">METLKEKIGGLGLRSDSCTILQESSFRVSYLGFCLNSREGVAGIQAAVEEIKRTGGQKDNRTTTQTNFIKMSGKGVSFVWRKREQDILLTFIPLRNNSYGFINEKDNNIFAFNHHVSKNHVECHAVVCENALKAREINEALYASFRTDHFESLRKGREKMRECLQADAMHGLKDEVKLRNTAAEPVMDDKITVLAGSVSPLDVTMIKGKSGKADLTPSTRFQVKYLGCGKTEEPGVAGIEKAVRKILEQVKDDEKNCPKMYLEVGTDGVKFTEVKSKSTMKESKFISLENISYCTLNRIDATIFAFNHHQGPSVVECHALACDSGERAKAIGLAFYAAFREGHFQKLRRDRRKSLEQKHFERRTSFDNYDRNTSTNTNTEKSSLNVAKDCSNEDNSTNDDGHFEPCRDNSEVDIHSNYEEQDLELDKIIEDLLSTVELERAKIEQDFNSKG</sequence>
<feature type="compositionally biased region" description="Low complexity" evidence="1">
    <location>
        <begin position="372"/>
        <end position="385"/>
    </location>
</feature>
<keyword evidence="3" id="KW-0675">Receptor</keyword>
<evidence type="ECO:0000313" key="4">
    <source>
        <dbReference type="Proteomes" id="UP000225706"/>
    </source>
</evidence>
<name>A0A2B4SDD1_STYPI</name>
<dbReference type="EMBL" id="LSMT01000117">
    <property type="protein sequence ID" value="PFX26830.1"/>
    <property type="molecule type" value="Genomic_DNA"/>
</dbReference>
<accession>A0A2B4SDD1</accession>
<dbReference type="InterPro" id="IPR006020">
    <property type="entry name" value="PTB/PI_dom"/>
</dbReference>
<feature type="domain" description="PID" evidence="2">
    <location>
        <begin position="221"/>
        <end position="339"/>
    </location>
</feature>
<evidence type="ECO:0000313" key="3">
    <source>
        <dbReference type="EMBL" id="PFX26830.1"/>
    </source>
</evidence>
<evidence type="ECO:0000256" key="1">
    <source>
        <dbReference type="SAM" id="MobiDB-lite"/>
    </source>
</evidence>
<dbReference type="SMART" id="SM00462">
    <property type="entry name" value="PTB"/>
    <property type="match status" value="2"/>
</dbReference>